<name>A0A6B0VLA5_9EURY</name>
<dbReference type="AlphaFoldDB" id="A0A6B0VLA5"/>
<gene>
    <name evidence="5" type="ORF">GS429_04625</name>
</gene>
<feature type="domain" description="DUF7096" evidence="4">
    <location>
        <begin position="1"/>
        <end position="215"/>
    </location>
</feature>
<sequence>MNRTTPVLLAAVLVSSLLAMPVIAAGPEPTSHDVGADDPTSSLPLHQLAAQQPPAEADGTTNRLPLEPDRAGHTEYGTDIGLALASVDDELRVDHEQYTLIDSEFATASADEREEMVRAAYNQIKDRTEQLEEREREAVRDHAAGELTDTELIQTLLRNQNEAAKLYDALVLTDDRADQIDGYSLVGQQTRADRTILEYHQTSIRSTLEQASQSGGASEQTELLIQTSENGYSLSMIDGDMYERETVRFDNRRVSTAPNQFEDSSHSETMDHAAEHYPWAGIDQGWSGFRDSGNENLYRMTMEVDQNHLEIHLDGGTGEVYREEQELSLESLPEESVETWTDDEDELELELVQTPANGPAAVTVNDTATDEPVGATITIDGVDVGHTDDGTLWIVPPNDEYELRAETSTGTVNATITGN</sequence>
<dbReference type="InterPro" id="IPR055520">
    <property type="entry name" value="DUF7094"/>
</dbReference>
<evidence type="ECO:0000313" key="6">
    <source>
        <dbReference type="Proteomes" id="UP000434101"/>
    </source>
</evidence>
<dbReference type="InterPro" id="IPR056397">
    <property type="entry name" value="Fn3_arc"/>
</dbReference>
<dbReference type="Pfam" id="PF23375">
    <property type="entry name" value="DUF7094"/>
    <property type="match status" value="1"/>
</dbReference>
<reference evidence="5 6" key="1">
    <citation type="submission" date="2020-01" db="EMBL/GenBank/DDBJ databases">
        <title>Natronorubrum sp. JWXQ-INN 674 isolated from Inner Mongolia Autonomous Region of China.</title>
        <authorList>
            <person name="Xue Q."/>
        </authorList>
    </citation>
    <scope>NUCLEOTIDE SEQUENCE [LARGE SCALE GENOMIC DNA]</scope>
    <source>
        <strain evidence="5 6">JWXQ-INN-674</strain>
    </source>
</reference>
<accession>A0A6B0VLA5</accession>
<evidence type="ECO:0000259" key="3">
    <source>
        <dbReference type="Pfam" id="PF23375"/>
    </source>
</evidence>
<dbReference type="Proteomes" id="UP000434101">
    <property type="component" value="Unassembled WGS sequence"/>
</dbReference>
<evidence type="ECO:0000259" key="2">
    <source>
        <dbReference type="Pfam" id="PF23374"/>
    </source>
</evidence>
<dbReference type="EMBL" id="WUYX01000019">
    <property type="protein sequence ID" value="MXV61359.1"/>
    <property type="molecule type" value="Genomic_DNA"/>
</dbReference>
<dbReference type="Pfam" id="PF23374">
    <property type="entry name" value="Fn3_arc"/>
    <property type="match status" value="1"/>
</dbReference>
<evidence type="ECO:0000259" key="4">
    <source>
        <dbReference type="Pfam" id="PF23379"/>
    </source>
</evidence>
<dbReference type="Pfam" id="PF23379">
    <property type="entry name" value="DUF7096"/>
    <property type="match status" value="1"/>
</dbReference>
<feature type="coiled-coil region" evidence="1">
    <location>
        <begin position="114"/>
        <end position="141"/>
    </location>
</feature>
<protein>
    <submittedName>
        <fullName evidence="5">Uncharacterized protein</fullName>
    </submittedName>
</protein>
<keyword evidence="6" id="KW-1185">Reference proteome</keyword>
<evidence type="ECO:0000256" key="1">
    <source>
        <dbReference type="SAM" id="Coils"/>
    </source>
</evidence>
<dbReference type="InterPro" id="IPR055522">
    <property type="entry name" value="DUF7096"/>
</dbReference>
<dbReference type="RefSeq" id="WP_160063179.1">
    <property type="nucleotide sequence ID" value="NZ_WUYX01000019.1"/>
</dbReference>
<dbReference type="OrthoDB" id="201701at2157"/>
<feature type="domain" description="DUF7094" evidence="3">
    <location>
        <begin position="224"/>
        <end position="333"/>
    </location>
</feature>
<organism evidence="5 6">
    <name type="scientific">Natronorubrum halalkaliphilum</name>
    <dbReference type="NCBI Taxonomy" id="2691917"/>
    <lineage>
        <taxon>Archaea</taxon>
        <taxon>Methanobacteriati</taxon>
        <taxon>Methanobacteriota</taxon>
        <taxon>Stenosarchaea group</taxon>
        <taxon>Halobacteria</taxon>
        <taxon>Halobacteriales</taxon>
        <taxon>Natrialbaceae</taxon>
        <taxon>Natronorubrum</taxon>
    </lineage>
</organism>
<evidence type="ECO:0000313" key="5">
    <source>
        <dbReference type="EMBL" id="MXV61359.1"/>
    </source>
</evidence>
<keyword evidence="1" id="KW-0175">Coiled coil</keyword>
<feature type="domain" description="Fibronectin-III type-like" evidence="2">
    <location>
        <begin position="340"/>
        <end position="414"/>
    </location>
</feature>
<proteinExistence type="predicted"/>
<comment type="caution">
    <text evidence="5">The sequence shown here is derived from an EMBL/GenBank/DDBJ whole genome shotgun (WGS) entry which is preliminary data.</text>
</comment>